<evidence type="ECO:0000256" key="1">
    <source>
        <dbReference type="ARBA" id="ARBA00022617"/>
    </source>
</evidence>
<keyword evidence="7" id="KW-1185">Reference proteome</keyword>
<evidence type="ECO:0000256" key="4">
    <source>
        <dbReference type="ARBA" id="ARBA00038168"/>
    </source>
</evidence>
<keyword evidence="1" id="KW-0349">Heme</keyword>
<proteinExistence type="inferred from homology"/>
<dbReference type="SUPFAM" id="SSF55856">
    <property type="entry name" value="Cytochrome b5-like heme/steroid binding domain"/>
    <property type="match status" value="1"/>
</dbReference>
<evidence type="ECO:0000313" key="6">
    <source>
        <dbReference type="EMBL" id="KAK2567600.1"/>
    </source>
</evidence>
<dbReference type="GO" id="GO:0016020">
    <property type="term" value="C:membrane"/>
    <property type="evidence" value="ECO:0007669"/>
    <property type="project" value="TreeGrafter"/>
</dbReference>
<dbReference type="PROSITE" id="PS50255">
    <property type="entry name" value="CYTOCHROME_B5_2"/>
    <property type="match status" value="1"/>
</dbReference>
<dbReference type="Gene3D" id="3.10.120.10">
    <property type="entry name" value="Cytochrome b5-like heme/steroid binding domain"/>
    <property type="match status" value="1"/>
</dbReference>
<protein>
    <submittedName>
        <fullName evidence="6">Cytochrome B5-like protein</fullName>
    </submittedName>
</protein>
<dbReference type="Proteomes" id="UP001249851">
    <property type="component" value="Unassembled WGS sequence"/>
</dbReference>
<comment type="caution">
    <text evidence="6">The sequence shown here is derived from an EMBL/GenBank/DDBJ whole genome shotgun (WGS) entry which is preliminary data.</text>
</comment>
<evidence type="ECO:0000313" key="7">
    <source>
        <dbReference type="Proteomes" id="UP001249851"/>
    </source>
</evidence>
<dbReference type="InterPro" id="IPR036400">
    <property type="entry name" value="Cyt_B5-like_heme/steroid_sf"/>
</dbReference>
<accession>A0AAD9QUG3</accession>
<keyword evidence="3" id="KW-0408">Iron</keyword>
<dbReference type="InterPro" id="IPR050668">
    <property type="entry name" value="Cytochrome_b5"/>
</dbReference>
<name>A0AAD9QUG3_ACRCE</name>
<comment type="similarity">
    <text evidence="4">Belongs to the cytochrome b5 family.</text>
</comment>
<sequence length="88" mass="10007">MDRLISLQEVQKHDRIDDAWIIIDGKVYDVSRYVTAHPGKEAILRNAGGDSTEGFRQQPAHRVVKNHIATLLKTFYIGHVLSEETHAE</sequence>
<reference evidence="6" key="1">
    <citation type="journal article" date="2023" name="G3 (Bethesda)">
        <title>Whole genome assembly and annotation of the endangered Caribbean coral Acropora cervicornis.</title>
        <authorList>
            <person name="Selwyn J.D."/>
            <person name="Vollmer S.V."/>
        </authorList>
    </citation>
    <scope>NUCLEOTIDE SEQUENCE</scope>
    <source>
        <strain evidence="6">K2</strain>
    </source>
</reference>
<feature type="domain" description="Cytochrome b5 heme-binding" evidence="5">
    <location>
        <begin position="2"/>
        <end position="81"/>
    </location>
</feature>
<organism evidence="6 7">
    <name type="scientific">Acropora cervicornis</name>
    <name type="common">Staghorn coral</name>
    <dbReference type="NCBI Taxonomy" id="6130"/>
    <lineage>
        <taxon>Eukaryota</taxon>
        <taxon>Metazoa</taxon>
        <taxon>Cnidaria</taxon>
        <taxon>Anthozoa</taxon>
        <taxon>Hexacorallia</taxon>
        <taxon>Scleractinia</taxon>
        <taxon>Astrocoeniina</taxon>
        <taxon>Acroporidae</taxon>
        <taxon>Acropora</taxon>
    </lineage>
</organism>
<dbReference type="EMBL" id="JARQWQ010000014">
    <property type="protein sequence ID" value="KAK2567600.1"/>
    <property type="molecule type" value="Genomic_DNA"/>
</dbReference>
<dbReference type="PANTHER" id="PTHR19359:SF95">
    <property type="entry name" value="CYTOCHROME B5 TYPE B"/>
    <property type="match status" value="1"/>
</dbReference>
<dbReference type="SMART" id="SM01117">
    <property type="entry name" value="Cyt-b5"/>
    <property type="match status" value="1"/>
</dbReference>
<keyword evidence="2" id="KW-0479">Metal-binding</keyword>
<gene>
    <name evidence="6" type="ORF">P5673_008444</name>
</gene>
<evidence type="ECO:0000259" key="5">
    <source>
        <dbReference type="PROSITE" id="PS50255"/>
    </source>
</evidence>
<reference evidence="6" key="2">
    <citation type="journal article" date="2023" name="Science">
        <title>Genomic signatures of disease resistance in endangered staghorn corals.</title>
        <authorList>
            <person name="Vollmer S.V."/>
            <person name="Selwyn J.D."/>
            <person name="Despard B.A."/>
            <person name="Roesel C.L."/>
        </authorList>
    </citation>
    <scope>NUCLEOTIDE SEQUENCE</scope>
    <source>
        <strain evidence="6">K2</strain>
    </source>
</reference>
<dbReference type="Pfam" id="PF00173">
    <property type="entry name" value="Cyt-b5"/>
    <property type="match status" value="1"/>
</dbReference>
<dbReference type="InterPro" id="IPR001199">
    <property type="entry name" value="Cyt_B5-like_heme/steroid-bd"/>
</dbReference>
<dbReference type="GO" id="GO:0046872">
    <property type="term" value="F:metal ion binding"/>
    <property type="evidence" value="ECO:0007669"/>
    <property type="project" value="UniProtKB-KW"/>
</dbReference>
<dbReference type="GO" id="GO:0020037">
    <property type="term" value="F:heme binding"/>
    <property type="evidence" value="ECO:0007669"/>
    <property type="project" value="TreeGrafter"/>
</dbReference>
<evidence type="ECO:0000256" key="3">
    <source>
        <dbReference type="ARBA" id="ARBA00023004"/>
    </source>
</evidence>
<evidence type="ECO:0000256" key="2">
    <source>
        <dbReference type="ARBA" id="ARBA00022723"/>
    </source>
</evidence>
<dbReference type="PANTHER" id="PTHR19359">
    <property type="entry name" value="CYTOCHROME B5"/>
    <property type="match status" value="1"/>
</dbReference>
<dbReference type="AlphaFoldDB" id="A0AAD9QUG3"/>